<keyword evidence="7" id="KW-1185">Reference proteome</keyword>
<evidence type="ECO:0000313" key="6">
    <source>
        <dbReference type="EMBL" id="MTW12009.1"/>
    </source>
</evidence>
<dbReference type="Gene3D" id="2.60.40.4070">
    <property type="match status" value="1"/>
</dbReference>
<dbReference type="Proteomes" id="UP000472320">
    <property type="component" value="Unassembled WGS sequence"/>
</dbReference>
<keyword evidence="3 5" id="KW-1005">Bacterial flagellum biogenesis</keyword>
<comment type="caution">
    <text evidence="6">The sequence shown here is derived from an EMBL/GenBank/DDBJ whole genome shotgun (WGS) entry which is preliminary data.</text>
</comment>
<keyword evidence="6" id="KW-0966">Cell projection</keyword>
<gene>
    <name evidence="6" type="ORF">GM658_15495</name>
</gene>
<dbReference type="GO" id="GO:0044781">
    <property type="term" value="P:bacterial-type flagellum organization"/>
    <property type="evidence" value="ECO:0007669"/>
    <property type="project" value="UniProtKB-UniRule"/>
</dbReference>
<dbReference type="RefSeq" id="WP_155454959.1">
    <property type="nucleotide sequence ID" value="NZ_WNKX01000011.1"/>
</dbReference>
<proteinExistence type="inferred from homology"/>
<dbReference type="OrthoDB" id="9785233at2"/>
<sequence>METNLFTNAAAQSANPAGVAINGASSEGRDMFTKLLVAQIRNQDPLSPQDPSQFVQQLTQLSQSEALQNLASLTSANASVLQSMQVLAMGAQVGSDVLVQSDQVQLDTRKVEAEATLGSSSAKTSLLLTASNGQQVELVLGSLPAGTHQFSIDPVALGLQPGTYSMRVVSDSNASVPLAVQGRLDSVQVGAGGNTTVKIDSVGEVAPSAITAFRGKAPASAI</sequence>
<reference evidence="6 7" key="1">
    <citation type="submission" date="2019-11" db="EMBL/GenBank/DDBJ databases">
        <title>Type strains purchased from KCTC, JCM and DSMZ.</title>
        <authorList>
            <person name="Lu H."/>
        </authorList>
    </citation>
    <scope>NUCLEOTIDE SEQUENCE [LARGE SCALE GENOMIC DNA]</scope>
    <source>
        <strain evidence="6 7">JCM 31587</strain>
    </source>
</reference>
<name>A0A6L6QID0_9BURK</name>
<evidence type="ECO:0000256" key="4">
    <source>
        <dbReference type="ARBA" id="ARBA00024746"/>
    </source>
</evidence>
<dbReference type="InterPro" id="IPR005648">
    <property type="entry name" value="FlgD"/>
</dbReference>
<evidence type="ECO:0000256" key="2">
    <source>
        <dbReference type="ARBA" id="ARBA00016013"/>
    </source>
</evidence>
<evidence type="ECO:0000313" key="7">
    <source>
        <dbReference type="Proteomes" id="UP000472320"/>
    </source>
</evidence>
<evidence type="ECO:0000256" key="3">
    <source>
        <dbReference type="ARBA" id="ARBA00022795"/>
    </source>
</evidence>
<protein>
    <recommendedName>
        <fullName evidence="2 5">Basal-body rod modification protein FlgD</fullName>
    </recommendedName>
</protein>
<evidence type="ECO:0000256" key="5">
    <source>
        <dbReference type="RuleBase" id="RU362076"/>
    </source>
</evidence>
<accession>A0A6L6QID0</accession>
<keyword evidence="6" id="KW-0282">Flagellum</keyword>
<keyword evidence="6" id="KW-0969">Cilium</keyword>
<evidence type="ECO:0000256" key="1">
    <source>
        <dbReference type="ARBA" id="ARBA00010577"/>
    </source>
</evidence>
<dbReference type="EMBL" id="WNKX01000011">
    <property type="protein sequence ID" value="MTW12009.1"/>
    <property type="molecule type" value="Genomic_DNA"/>
</dbReference>
<dbReference type="Gene3D" id="2.30.30.910">
    <property type="match status" value="1"/>
</dbReference>
<dbReference type="Pfam" id="PF03963">
    <property type="entry name" value="FlgD"/>
    <property type="match status" value="1"/>
</dbReference>
<comment type="similarity">
    <text evidence="1 5">Belongs to the FlgD family.</text>
</comment>
<comment type="function">
    <text evidence="4 5">Required for flagellar hook formation. May act as a scaffolding protein.</text>
</comment>
<organism evidence="6 7">
    <name type="scientific">Massilia eburnea</name>
    <dbReference type="NCBI Taxonomy" id="1776165"/>
    <lineage>
        <taxon>Bacteria</taxon>
        <taxon>Pseudomonadati</taxon>
        <taxon>Pseudomonadota</taxon>
        <taxon>Betaproteobacteria</taxon>
        <taxon>Burkholderiales</taxon>
        <taxon>Oxalobacteraceae</taxon>
        <taxon>Telluria group</taxon>
        <taxon>Massilia</taxon>
    </lineage>
</organism>
<dbReference type="AlphaFoldDB" id="A0A6L6QID0"/>